<dbReference type="InterPro" id="IPR036866">
    <property type="entry name" value="RibonucZ/Hydroxyglut_hydro"/>
</dbReference>
<keyword evidence="5" id="KW-0732">Signal</keyword>
<dbReference type="InterPro" id="IPR001279">
    <property type="entry name" value="Metallo-B-lactamas"/>
</dbReference>
<sequence length="374" mass="41159">MRSFVNFLVAISATYVFACDTAHQYIRRDAVSNVPAPSSATSGFSEIFTETIAAIPAPPTPIAGLFNATLFPKQQQQNVTNFLRQAFELSTDWRIHQFFQDQCITQQVFPKLFTQPAGFVTPFSPFDNFYFVGQASVSSWAYDTGDGLVVIDSLDSSDEIKAIMLPALEKFGFSGNDIKHVIVTHEHLDHYGGAKYLKETYNSTIYASEVAWQEMATYTYPPDSTSLPPSKDKTLVDGQILKVGNVSFEIILTPGHTPGTLSLIFPLTAKNGTKHHRAGLNGGTGIPQSATDRTAKVLSHYRLAGIAYRRGVDTLISNHQVADHALFNSDLLAHSTTDIPNPFVIGRGNYYNYLRILGLCTKVYAARQGMDLLA</sequence>
<dbReference type="InterPro" id="IPR051453">
    <property type="entry name" value="MBL_Glyoxalase_II"/>
</dbReference>
<dbReference type="PANTHER" id="PTHR46233:SF3">
    <property type="entry name" value="HYDROXYACYLGLUTATHIONE HYDROLASE GLOC"/>
    <property type="match status" value="1"/>
</dbReference>
<organism evidence="7 8">
    <name type="scientific">Penicillium brasilianum</name>
    <dbReference type="NCBI Taxonomy" id="104259"/>
    <lineage>
        <taxon>Eukaryota</taxon>
        <taxon>Fungi</taxon>
        <taxon>Dikarya</taxon>
        <taxon>Ascomycota</taxon>
        <taxon>Pezizomycotina</taxon>
        <taxon>Eurotiomycetes</taxon>
        <taxon>Eurotiomycetidae</taxon>
        <taxon>Eurotiales</taxon>
        <taxon>Aspergillaceae</taxon>
        <taxon>Penicillium</taxon>
    </lineage>
</organism>
<gene>
    <name evidence="7" type="ORF">PMG11_03370</name>
</gene>
<feature type="chain" id="PRO_5002523860" description="Metallo-beta-lactamase domain-containing protein" evidence="5">
    <location>
        <begin position="19"/>
        <end position="374"/>
    </location>
</feature>
<dbReference type="AlphaFoldDB" id="A0A0F7V9Q4"/>
<feature type="signal peptide" evidence="5">
    <location>
        <begin position="1"/>
        <end position="18"/>
    </location>
</feature>
<keyword evidence="2" id="KW-0479">Metal-binding</keyword>
<evidence type="ECO:0000259" key="6">
    <source>
        <dbReference type="SMART" id="SM00849"/>
    </source>
</evidence>
<keyword evidence="4" id="KW-0862">Zinc</keyword>
<evidence type="ECO:0000256" key="5">
    <source>
        <dbReference type="SAM" id="SignalP"/>
    </source>
</evidence>
<dbReference type="SMART" id="SM00849">
    <property type="entry name" value="Lactamase_B"/>
    <property type="match status" value="1"/>
</dbReference>
<evidence type="ECO:0000313" key="8">
    <source>
        <dbReference type="Proteomes" id="UP000042958"/>
    </source>
</evidence>
<dbReference type="STRING" id="104259.A0A0F7V9Q4"/>
<proteinExistence type="predicted"/>
<evidence type="ECO:0000256" key="1">
    <source>
        <dbReference type="ARBA" id="ARBA00001947"/>
    </source>
</evidence>
<feature type="domain" description="Metallo-beta-lactamase" evidence="6">
    <location>
        <begin position="136"/>
        <end position="319"/>
    </location>
</feature>
<evidence type="ECO:0000313" key="7">
    <source>
        <dbReference type="EMBL" id="CEO58663.1"/>
    </source>
</evidence>
<dbReference type="CDD" id="cd16280">
    <property type="entry name" value="metallo-hydrolase-like_MBL-fold"/>
    <property type="match status" value="1"/>
</dbReference>
<dbReference type="OrthoDB" id="449487at2759"/>
<dbReference type="Gene3D" id="3.60.15.10">
    <property type="entry name" value="Ribonuclease Z/Hydroxyacylglutathione hydrolase-like"/>
    <property type="match status" value="1"/>
</dbReference>
<keyword evidence="3" id="KW-0378">Hydrolase</keyword>
<dbReference type="SUPFAM" id="SSF56281">
    <property type="entry name" value="Metallo-hydrolase/oxidoreductase"/>
    <property type="match status" value="1"/>
</dbReference>
<dbReference type="PANTHER" id="PTHR46233">
    <property type="entry name" value="HYDROXYACYLGLUTATHIONE HYDROLASE GLOC"/>
    <property type="match status" value="1"/>
</dbReference>
<dbReference type="GO" id="GO:0016787">
    <property type="term" value="F:hydrolase activity"/>
    <property type="evidence" value="ECO:0007669"/>
    <property type="project" value="UniProtKB-KW"/>
</dbReference>
<dbReference type="Proteomes" id="UP000042958">
    <property type="component" value="Unassembled WGS sequence"/>
</dbReference>
<comment type="cofactor">
    <cofactor evidence="1">
        <name>Zn(2+)</name>
        <dbReference type="ChEBI" id="CHEBI:29105"/>
    </cofactor>
</comment>
<evidence type="ECO:0000256" key="2">
    <source>
        <dbReference type="ARBA" id="ARBA00022723"/>
    </source>
</evidence>
<dbReference type="Pfam" id="PF00753">
    <property type="entry name" value="Lactamase_B"/>
    <property type="match status" value="1"/>
</dbReference>
<name>A0A0F7V9Q4_PENBI</name>
<reference evidence="8" key="1">
    <citation type="journal article" date="2015" name="Genome Announc.">
        <title>Draft genome sequence of the fungus Penicillium brasilianum MG11.</title>
        <authorList>
            <person name="Horn F."/>
            <person name="Linde J."/>
            <person name="Mattern D.J."/>
            <person name="Walther G."/>
            <person name="Guthke R."/>
            <person name="Brakhage A.A."/>
            <person name="Valiante V."/>
        </authorList>
    </citation>
    <scope>NUCLEOTIDE SEQUENCE [LARGE SCALE GENOMIC DNA]</scope>
    <source>
        <strain evidence="8">MG11</strain>
    </source>
</reference>
<keyword evidence="8" id="KW-1185">Reference proteome</keyword>
<evidence type="ECO:0000256" key="4">
    <source>
        <dbReference type="ARBA" id="ARBA00022833"/>
    </source>
</evidence>
<dbReference type="GO" id="GO:0046872">
    <property type="term" value="F:metal ion binding"/>
    <property type="evidence" value="ECO:0007669"/>
    <property type="project" value="UniProtKB-KW"/>
</dbReference>
<dbReference type="EMBL" id="CDHK01000003">
    <property type="protein sequence ID" value="CEO58663.1"/>
    <property type="molecule type" value="Genomic_DNA"/>
</dbReference>
<accession>A0A0F7V9Q4</accession>
<protein>
    <recommendedName>
        <fullName evidence="6">Metallo-beta-lactamase domain-containing protein</fullName>
    </recommendedName>
</protein>
<evidence type="ECO:0000256" key="3">
    <source>
        <dbReference type="ARBA" id="ARBA00022801"/>
    </source>
</evidence>